<feature type="region of interest" description="Disordered" evidence="1">
    <location>
        <begin position="92"/>
        <end position="115"/>
    </location>
</feature>
<keyword evidence="2" id="KW-1133">Transmembrane helix</keyword>
<evidence type="ECO:0000313" key="3">
    <source>
        <dbReference type="EMBL" id="KAK7059454.1"/>
    </source>
</evidence>
<protein>
    <submittedName>
        <fullName evidence="3">Uncharacterized protein</fullName>
    </submittedName>
</protein>
<keyword evidence="4" id="KW-1185">Reference proteome</keyword>
<evidence type="ECO:0000256" key="1">
    <source>
        <dbReference type="SAM" id="MobiDB-lite"/>
    </source>
</evidence>
<organism evidence="3 4">
    <name type="scientific">Favolaschia claudopus</name>
    <dbReference type="NCBI Taxonomy" id="2862362"/>
    <lineage>
        <taxon>Eukaryota</taxon>
        <taxon>Fungi</taxon>
        <taxon>Dikarya</taxon>
        <taxon>Basidiomycota</taxon>
        <taxon>Agaricomycotina</taxon>
        <taxon>Agaricomycetes</taxon>
        <taxon>Agaricomycetidae</taxon>
        <taxon>Agaricales</taxon>
        <taxon>Marasmiineae</taxon>
        <taxon>Mycenaceae</taxon>
        <taxon>Favolaschia</taxon>
    </lineage>
</organism>
<dbReference type="EMBL" id="JAWWNJ010000003">
    <property type="protein sequence ID" value="KAK7059454.1"/>
    <property type="molecule type" value="Genomic_DNA"/>
</dbReference>
<evidence type="ECO:0000256" key="2">
    <source>
        <dbReference type="SAM" id="Phobius"/>
    </source>
</evidence>
<keyword evidence="2" id="KW-0812">Transmembrane</keyword>
<gene>
    <name evidence="3" type="ORF">R3P38DRAFT_3167843</name>
</gene>
<dbReference type="Proteomes" id="UP001362999">
    <property type="component" value="Unassembled WGS sequence"/>
</dbReference>
<evidence type="ECO:0000313" key="4">
    <source>
        <dbReference type="Proteomes" id="UP001362999"/>
    </source>
</evidence>
<proteinExistence type="predicted"/>
<comment type="caution">
    <text evidence="3">The sequence shown here is derived from an EMBL/GenBank/DDBJ whole genome shotgun (WGS) entry which is preliminary data.</text>
</comment>
<dbReference type="AlphaFoldDB" id="A0AAW0E7E0"/>
<sequence>MATVTLTPDLVALPKLIPDDSCHSHSLFPPALASAAASTAHTVLARAITGVFVTHPPFAHALFLILSLRWVALGLIPTLGVLCVRFGRSCSPRGAPETMNRSRPQPRRSGRPFPAHTPKTHLLLLISYKSDEYVDLPCQVLCFDALRRFPLWLWP</sequence>
<keyword evidence="2" id="KW-0472">Membrane</keyword>
<name>A0AAW0E7E0_9AGAR</name>
<reference evidence="3 4" key="1">
    <citation type="journal article" date="2024" name="J Genomics">
        <title>Draft genome sequencing and assembly of Favolaschia claudopus CIRM-BRFM 2984 isolated from oak limbs.</title>
        <authorList>
            <person name="Navarro D."/>
            <person name="Drula E."/>
            <person name="Chaduli D."/>
            <person name="Cazenave R."/>
            <person name="Ahrendt S."/>
            <person name="Wang J."/>
            <person name="Lipzen A."/>
            <person name="Daum C."/>
            <person name="Barry K."/>
            <person name="Grigoriev I.V."/>
            <person name="Favel A."/>
            <person name="Rosso M.N."/>
            <person name="Martin F."/>
        </authorList>
    </citation>
    <scope>NUCLEOTIDE SEQUENCE [LARGE SCALE GENOMIC DNA]</scope>
    <source>
        <strain evidence="3 4">CIRM-BRFM 2984</strain>
    </source>
</reference>
<feature type="transmembrane region" description="Helical" evidence="2">
    <location>
        <begin position="61"/>
        <end position="84"/>
    </location>
</feature>
<accession>A0AAW0E7E0</accession>